<dbReference type="SUPFAM" id="SSF103025">
    <property type="entry name" value="Folate-binding domain"/>
    <property type="match status" value="1"/>
</dbReference>
<dbReference type="EMBL" id="JXYA01000031">
    <property type="protein sequence ID" value="KJZ07920.1"/>
    <property type="molecule type" value="Genomic_DNA"/>
</dbReference>
<evidence type="ECO:0000313" key="1">
    <source>
        <dbReference type="EMBL" id="KJZ07920.1"/>
    </source>
</evidence>
<dbReference type="Proteomes" id="UP000033452">
    <property type="component" value="Unassembled WGS sequence"/>
</dbReference>
<dbReference type="AlphaFoldDB" id="A0A0F4QKY2"/>
<protein>
    <recommendedName>
        <fullName evidence="3">Aminomethyltransferase folate-binding domain-containing protein</fullName>
    </recommendedName>
</protein>
<gene>
    <name evidence="1" type="ORF">TW77_13710</name>
</gene>
<reference evidence="1 2" key="1">
    <citation type="journal article" date="2015" name="BMC Genomics">
        <title>Genome mining reveals unlocked bioactive potential of marine Gram-negative bacteria.</title>
        <authorList>
            <person name="Machado H."/>
            <person name="Sonnenschein E.C."/>
            <person name="Melchiorsen J."/>
            <person name="Gram L."/>
        </authorList>
    </citation>
    <scope>NUCLEOTIDE SEQUENCE [LARGE SCALE GENOMIC DNA]</scope>
    <source>
        <strain evidence="1 2">S2471</strain>
    </source>
</reference>
<dbReference type="OrthoDB" id="6308140at2"/>
<evidence type="ECO:0000313" key="2">
    <source>
        <dbReference type="Proteomes" id="UP000033452"/>
    </source>
</evidence>
<name>A0A0F4QKY2_9GAMM</name>
<comment type="caution">
    <text evidence="1">The sequence shown here is derived from an EMBL/GenBank/DDBJ whole genome shotgun (WGS) entry which is preliminary data.</text>
</comment>
<organism evidence="1 2">
    <name type="scientific">Pseudoalteromonas rubra</name>
    <dbReference type="NCBI Taxonomy" id="43658"/>
    <lineage>
        <taxon>Bacteria</taxon>
        <taxon>Pseudomonadati</taxon>
        <taxon>Pseudomonadota</taxon>
        <taxon>Gammaproteobacteria</taxon>
        <taxon>Alteromonadales</taxon>
        <taxon>Pseudoalteromonadaceae</taxon>
        <taxon>Pseudoalteromonas</taxon>
    </lineage>
</organism>
<proteinExistence type="predicted"/>
<keyword evidence="2" id="KW-1185">Reference proteome</keyword>
<dbReference type="RefSeq" id="WP_046005552.1">
    <property type="nucleotide sequence ID" value="NZ_JXYA01000031.1"/>
</dbReference>
<sequence>MMSTPIIFAKHRLGTVAAENRIFSPQDLVVLDFSGFETTPFLNQELGLNLNKLMAPGLGVQGLLAGGQSFAVYYFSETAYRFVLSEDAAQALTALVSKHDSDYDIELVRRSDLAITQLSGEAALETVLSSFSLTPGLQISDLQACYGKQSGEVFVTTLVQQDQQQYQLIAQQDTLSLWQARLAEQGFAHSDEHAPN</sequence>
<accession>A0A0F4QKY2</accession>
<evidence type="ECO:0008006" key="3">
    <source>
        <dbReference type="Google" id="ProtNLM"/>
    </source>
</evidence>
<dbReference type="PATRIC" id="fig|43658.5.peg.2890"/>